<evidence type="ECO:0000256" key="1">
    <source>
        <dbReference type="ARBA" id="ARBA00004586"/>
    </source>
</evidence>
<keyword evidence="5" id="KW-0677">Repeat</keyword>
<dbReference type="GO" id="GO:0005933">
    <property type="term" value="C:cellular bud"/>
    <property type="evidence" value="ECO:0007669"/>
    <property type="project" value="EnsemblFungi"/>
</dbReference>
<feature type="transmembrane region" description="Helical" evidence="13">
    <location>
        <begin position="120"/>
        <end position="143"/>
    </location>
</feature>
<dbReference type="GO" id="GO:0055091">
    <property type="term" value="P:phospholipid homeostasis"/>
    <property type="evidence" value="ECO:0007669"/>
    <property type="project" value="EnsemblFungi"/>
</dbReference>
<evidence type="ECO:0000256" key="6">
    <source>
        <dbReference type="ARBA" id="ARBA00022824"/>
    </source>
</evidence>
<dbReference type="InterPro" id="IPR017147">
    <property type="entry name" value="Tricalbin"/>
</dbReference>
<dbReference type="Gene3D" id="2.60.40.150">
    <property type="entry name" value="C2 domain"/>
    <property type="match status" value="4"/>
</dbReference>
<dbReference type="SUPFAM" id="SSF49562">
    <property type="entry name" value="C2 domain (Calcium/lipid-binding domain, CaLB)"/>
    <property type="match status" value="5"/>
</dbReference>
<dbReference type="GO" id="GO:0120010">
    <property type="term" value="P:intermembrane phospholipid transfer"/>
    <property type="evidence" value="ECO:0007669"/>
    <property type="project" value="EnsemblFungi"/>
</dbReference>
<keyword evidence="6" id="KW-0256">Endoplasmic reticulum</keyword>
<dbReference type="GeneID" id="8197245"/>
<dbReference type="Pfam" id="PF00168">
    <property type="entry name" value="C2"/>
    <property type="match status" value="5"/>
</dbReference>
<dbReference type="InterPro" id="IPR037756">
    <property type="entry name" value="C2D_Tricalbin"/>
</dbReference>
<dbReference type="InterPro" id="IPR000008">
    <property type="entry name" value="C2_dom"/>
</dbReference>
<feature type="domain" description="C2" evidence="14">
    <location>
        <begin position="634"/>
        <end position="752"/>
    </location>
</feature>
<keyword evidence="7 13" id="KW-1133">Transmembrane helix</keyword>
<evidence type="ECO:0000256" key="9">
    <source>
        <dbReference type="ARBA" id="ARBA00023121"/>
    </source>
</evidence>
<dbReference type="GO" id="GO:0035621">
    <property type="term" value="P:ER to Golgi ceramide transport"/>
    <property type="evidence" value="ECO:0007669"/>
    <property type="project" value="EnsemblFungi"/>
</dbReference>
<dbReference type="RefSeq" id="XP_002489763.1">
    <property type="nucleotide sequence ID" value="XM_002489718.1"/>
</dbReference>
<evidence type="ECO:0000256" key="5">
    <source>
        <dbReference type="ARBA" id="ARBA00022737"/>
    </source>
</evidence>
<dbReference type="PANTHER" id="PTHR46980">
    <property type="entry name" value="TRICALBIN-1-RELATED"/>
    <property type="match status" value="1"/>
</dbReference>
<dbReference type="GO" id="GO:0005543">
    <property type="term" value="F:phospholipid binding"/>
    <property type="evidence" value="ECO:0007669"/>
    <property type="project" value="EnsemblFungi"/>
</dbReference>
<dbReference type="Pfam" id="PF24920">
    <property type="entry name" value="C2_TCB1"/>
    <property type="match status" value="1"/>
</dbReference>
<dbReference type="OMA" id="DHFYGDW"/>
<keyword evidence="8" id="KW-0445">Lipid transport</keyword>
<evidence type="ECO:0000256" key="2">
    <source>
        <dbReference type="ARBA" id="ARBA00022448"/>
    </source>
</evidence>
<dbReference type="PROSITE" id="PS50004">
    <property type="entry name" value="C2"/>
    <property type="match status" value="3"/>
</dbReference>
<dbReference type="InterPro" id="IPR031468">
    <property type="entry name" value="SMP_LBD"/>
</dbReference>
<dbReference type="InterPro" id="IPR052455">
    <property type="entry name" value="Tricalbin_domain"/>
</dbReference>
<evidence type="ECO:0000256" key="3">
    <source>
        <dbReference type="ARBA" id="ARBA00022553"/>
    </source>
</evidence>
<evidence type="ECO:0000259" key="15">
    <source>
        <dbReference type="PROSITE" id="PS51847"/>
    </source>
</evidence>
<dbReference type="InterPro" id="IPR037765">
    <property type="entry name" value="C2B_Tricalbin"/>
</dbReference>
<dbReference type="FunCoup" id="C4QW59">
    <property type="interactions" value="96"/>
</dbReference>
<proteinExistence type="predicted"/>
<feature type="compositionally biased region" description="Polar residues" evidence="12">
    <location>
        <begin position="1206"/>
        <end position="1237"/>
    </location>
</feature>
<dbReference type="SMR" id="C4QW59"/>
<keyword evidence="10 13" id="KW-0472">Membrane</keyword>
<dbReference type="Proteomes" id="UP000000314">
    <property type="component" value="Chromosome 1"/>
</dbReference>
<reference evidence="16 17" key="1">
    <citation type="journal article" date="2009" name="Nat. Biotechnol.">
        <title>Genome sequence of the recombinant protein production host Pichia pastoris.</title>
        <authorList>
            <person name="De Schutter K."/>
            <person name="Lin Y.C."/>
            <person name="Tiels P."/>
            <person name="Van Hecke A."/>
            <person name="Glinka S."/>
            <person name="Weber-Lehmann J."/>
            <person name="Rouze P."/>
            <person name="Van de Peer Y."/>
            <person name="Callewaert N."/>
        </authorList>
    </citation>
    <scope>NUCLEOTIDE SEQUENCE [LARGE SCALE GENOMIC DNA]</scope>
    <source>
        <strain evidence="17">GS115 / ATCC 20864</strain>
    </source>
</reference>
<dbReference type="KEGG" id="ppa:PAS_chr1-1_0120"/>
<keyword evidence="4 13" id="KW-0812">Transmembrane</keyword>
<dbReference type="GO" id="GO:0061817">
    <property type="term" value="P:endoplasmic reticulum-plasma membrane tethering"/>
    <property type="evidence" value="ECO:0007669"/>
    <property type="project" value="InterPro"/>
</dbReference>
<evidence type="ECO:0000313" key="16">
    <source>
        <dbReference type="EMBL" id="CAY67482.1"/>
    </source>
</evidence>
<feature type="domain" description="SMP-LTD" evidence="15">
    <location>
        <begin position="173"/>
        <end position="380"/>
    </location>
</feature>
<dbReference type="Pfam" id="PF25669">
    <property type="entry name" value="SMP_MUG190-like"/>
    <property type="match status" value="1"/>
</dbReference>
<feature type="compositionally biased region" description="Polar residues" evidence="12">
    <location>
        <begin position="1245"/>
        <end position="1262"/>
    </location>
</feature>
<evidence type="ECO:0000256" key="13">
    <source>
        <dbReference type="SAM" id="Phobius"/>
    </source>
</evidence>
<dbReference type="InParanoid" id="C4QW59"/>
<name>C4QW59_KOMPG</name>
<dbReference type="PROSITE" id="PS51847">
    <property type="entry name" value="SMP"/>
    <property type="match status" value="1"/>
</dbReference>
<feature type="compositionally biased region" description="Polar residues" evidence="12">
    <location>
        <begin position="1167"/>
        <end position="1184"/>
    </location>
</feature>
<feature type="domain" description="C2" evidence="14">
    <location>
        <begin position="964"/>
        <end position="1084"/>
    </location>
</feature>
<sequence length="1388" mass="155263">MSRLRIWFHSIGKQATNYLQDLKKKKTPSTPSDELNQRLGLSHLDSEAKMKAARQDARRQMVKDFPWERIGCFRDPSSEDSSTFSARDLQKENRFIEHFVIDRYYSDWYWNTSLMIGTCLWAYFVARIGLGLWSLILVVFYAIQVYRLEVSRFNRNIHDDMNRVQSVQLLENGTETMQWLNSFLAKFWIIYMPVLSEQVKKAANDVLKDAAPGFGIDALSLDQFTLGSKSPTINSVKSYPKLGKDVYQMDWDFSFAPNDTDDMTKNEIKKKIDPKVALGVRVGKAFVSKNLPILVENMQFVGKMRVTIKIGDHFPNIKLVSVSFLEPPEIAYSLKPVGGDTFGLDIMSLIPGLSSFVNTLIHSNLRPMLYAPNSLDIDVEQLLEEQVQDTIGVLAVTINRADDLKSTKDCDPFVSLFTEKQEYRKVHHRHQDQHHFSLLERNEVYHHDSNKGPKLIGSTSYSLDNVVQQEVILGQTSKLKMGGKTRGSLSYDIRWFPVLEGEELADGSKEEPPDTESGVLKLLLQGATDLSLVSSVTGKLSAYSELYLNGELVTKTRIIQNTIEPNWEESLEKFIFAKSKSRVELIVRTKSGLVEDPVVGSFKGNLDELIATSLDDSATIKLKPQGEYKLTAQWKGLALSGADASTNFVPPFGVARLHIRNADDVLNTKTVGKVDPYVRVMVNGRLKYRTTVRETTTTPVWEECMYFPVTSMNQVFSLDVMDAEKRSKDKLLGSAKVQLSSFVKKSDDGKFMAYDGAKKVLSQPLEIKKSKKKKGTIYYSMSFIPMLPVYTNTELEELERTKEERKEKELQEQKKLEQMEELFKKNPKKYEWVEVDDDLDEIPKQKLSLEQLLEYNSGSMGVQIKKGKFTKPDVYVQLLFDELAFPSYISARSQGRSITSPDVAQVFVRDLENSQTIIRISKRAIAKEQDDIIGEQSFATRDLLQRGYGKDIDLTFAGQKLQVELDFLPLSVELPQSELMADSGFLTLEILDAANLLSADSNGKSDPMAKVLLDGQEIYCTDKIKRTLDPTWDESTRFYVPSRSRSKVTIAVYDWDFAGDNDFLGEKNLPLENLAVDETQEFKVELDTQGSVRLRGTFHPEYVRPPIEIMGQSGIEKVATAPVKVIGGAANIIGGTVGVVGGGVFKGVKNVLVPSKKKQEKHDETADLTSLRSVKSGASSTFSRNSHHPKDTFIPLGAPPLPRASRAQNTDSSATSNLGSDVQSLRNGGRTPVQNGSPVKVIQSRPRSIVSSEQASVSGASKQNVSKGSVEIVSLSGMDAKNSLLVRVLVTSPSRRKEVLRTASHKTKDGNIIWNEGTTFNAAADSSLTFEIKASHTFSKNITLATGSLELSDVIEKTNEDEIKVSLTSGGELVVKVDYSDQYPKEDS</sequence>
<evidence type="ECO:0000313" key="17">
    <source>
        <dbReference type="Proteomes" id="UP000000314"/>
    </source>
</evidence>
<dbReference type="InterPro" id="IPR037762">
    <property type="entry name" value="C2C_Tricalbin"/>
</dbReference>
<keyword evidence="17" id="KW-1185">Reference proteome</keyword>
<evidence type="ECO:0000256" key="4">
    <source>
        <dbReference type="ARBA" id="ARBA00022692"/>
    </source>
</evidence>
<evidence type="ECO:0000256" key="7">
    <source>
        <dbReference type="ARBA" id="ARBA00022989"/>
    </source>
</evidence>
<gene>
    <name evidence="16" type="ordered locus">PAS_chr1-1_0120</name>
</gene>
<dbReference type="GO" id="GO:0060304">
    <property type="term" value="P:regulation of phosphatidylinositol dephosphorylation"/>
    <property type="evidence" value="ECO:0007669"/>
    <property type="project" value="EnsemblFungi"/>
</dbReference>
<evidence type="ECO:0000256" key="11">
    <source>
        <dbReference type="SAM" id="Coils"/>
    </source>
</evidence>
<dbReference type="GO" id="GO:0005789">
    <property type="term" value="C:endoplasmic reticulum membrane"/>
    <property type="evidence" value="ECO:0007669"/>
    <property type="project" value="UniProtKB-SubCell"/>
</dbReference>
<dbReference type="PIRSF" id="PIRSF037232">
    <property type="entry name" value="Tricalbin"/>
    <property type="match status" value="1"/>
</dbReference>
<dbReference type="eggNOG" id="KOG1012">
    <property type="taxonomic scope" value="Eukaryota"/>
</dbReference>
<dbReference type="CDD" id="cd04045">
    <property type="entry name" value="C2C_Tricalbin-like"/>
    <property type="match status" value="1"/>
</dbReference>
<dbReference type="InterPro" id="IPR035892">
    <property type="entry name" value="C2_domain_sf"/>
</dbReference>
<evidence type="ECO:0000259" key="14">
    <source>
        <dbReference type="PROSITE" id="PS50004"/>
    </source>
</evidence>
<dbReference type="EMBL" id="FN392319">
    <property type="protein sequence ID" value="CAY67482.1"/>
    <property type="molecule type" value="Genomic_DNA"/>
</dbReference>
<feature type="domain" description="C2" evidence="14">
    <location>
        <begin position="501"/>
        <end position="619"/>
    </location>
</feature>
<dbReference type="OrthoDB" id="1029639at2759"/>
<evidence type="ECO:0000256" key="12">
    <source>
        <dbReference type="SAM" id="MobiDB-lite"/>
    </source>
</evidence>
<dbReference type="PANTHER" id="PTHR46980:SF1">
    <property type="entry name" value="TRICALBIN-3"/>
    <property type="match status" value="1"/>
</dbReference>
<keyword evidence="2" id="KW-0813">Transport</keyword>
<dbReference type="HOGENOM" id="CLU_001661_1_1_1"/>
<dbReference type="InterPro" id="IPR056910">
    <property type="entry name" value="TCB1-3_C2"/>
</dbReference>
<protein>
    <submittedName>
        <fullName evidence="16">Lipid-binding protein, localized to the bud via specific mRNA transport</fullName>
    </submittedName>
</protein>
<dbReference type="SMART" id="SM00239">
    <property type="entry name" value="C2"/>
    <property type="match status" value="4"/>
</dbReference>
<keyword evidence="9" id="KW-0446">Lipid-binding</keyword>
<keyword evidence="11" id="KW-0175">Coiled coil</keyword>
<dbReference type="CDD" id="cd21678">
    <property type="entry name" value="SMP_TCB"/>
    <property type="match status" value="1"/>
</dbReference>
<accession>C4QW59</accession>
<evidence type="ECO:0000256" key="10">
    <source>
        <dbReference type="ARBA" id="ARBA00023136"/>
    </source>
</evidence>
<organism evidence="16 17">
    <name type="scientific">Komagataella phaffii (strain GS115 / ATCC 20864)</name>
    <name type="common">Yeast</name>
    <name type="synonym">Pichia pastoris</name>
    <dbReference type="NCBI Taxonomy" id="644223"/>
    <lineage>
        <taxon>Eukaryota</taxon>
        <taxon>Fungi</taxon>
        <taxon>Dikarya</taxon>
        <taxon>Ascomycota</taxon>
        <taxon>Saccharomycotina</taxon>
        <taxon>Pichiomycetes</taxon>
        <taxon>Pichiales</taxon>
        <taxon>Pichiaceae</taxon>
        <taxon>Komagataella</taxon>
    </lineage>
</organism>
<dbReference type="CDD" id="cd04040">
    <property type="entry name" value="C2D_Tricalbin-like"/>
    <property type="match status" value="1"/>
</dbReference>
<evidence type="ECO:0000256" key="8">
    <source>
        <dbReference type="ARBA" id="ARBA00023055"/>
    </source>
</evidence>
<feature type="coiled-coil region" evidence="11">
    <location>
        <begin position="791"/>
        <end position="822"/>
    </location>
</feature>
<keyword evidence="3" id="KW-0597">Phosphoprotein</keyword>
<comment type="subcellular location">
    <subcellularLocation>
        <location evidence="1">Endoplasmic reticulum membrane</location>
    </subcellularLocation>
</comment>
<dbReference type="CDD" id="cd04052">
    <property type="entry name" value="C2B_Tricalbin-like"/>
    <property type="match status" value="1"/>
</dbReference>
<feature type="region of interest" description="Disordered" evidence="12">
    <location>
        <begin position="1156"/>
        <end position="1262"/>
    </location>
</feature>
<dbReference type="GO" id="GO:0032541">
    <property type="term" value="C:cortical endoplasmic reticulum"/>
    <property type="evidence" value="ECO:0007669"/>
    <property type="project" value="EnsemblFungi"/>
</dbReference>
<dbReference type="GO" id="GO:0090158">
    <property type="term" value="P:endoplasmic reticulum membrane organization"/>
    <property type="evidence" value="ECO:0007669"/>
    <property type="project" value="EnsemblFungi"/>
</dbReference>